<dbReference type="STRING" id="44010.AWC00_21380"/>
<gene>
    <name evidence="1" type="ORF">MCNS_48140</name>
</gene>
<keyword evidence="2" id="KW-1185">Reference proteome</keyword>
<proteinExistence type="predicted"/>
<dbReference type="Proteomes" id="UP000467385">
    <property type="component" value="Chromosome"/>
</dbReference>
<dbReference type="EMBL" id="AP022613">
    <property type="protein sequence ID" value="BBZ41751.1"/>
    <property type="molecule type" value="Genomic_DNA"/>
</dbReference>
<evidence type="ECO:0000313" key="1">
    <source>
        <dbReference type="EMBL" id="BBZ41751.1"/>
    </source>
</evidence>
<organism evidence="1 2">
    <name type="scientific">Mycobacterium conspicuum</name>
    <dbReference type="NCBI Taxonomy" id="44010"/>
    <lineage>
        <taxon>Bacteria</taxon>
        <taxon>Bacillati</taxon>
        <taxon>Actinomycetota</taxon>
        <taxon>Actinomycetes</taxon>
        <taxon>Mycobacteriales</taxon>
        <taxon>Mycobacteriaceae</taxon>
        <taxon>Mycobacterium</taxon>
    </lineage>
</organism>
<protein>
    <submittedName>
        <fullName evidence="1">Uncharacterized protein</fullName>
    </submittedName>
</protein>
<dbReference type="AlphaFoldDB" id="A0A1X1T1T5"/>
<sequence>MTHPARTSHSRKRVLAVGIAVVVALAVLAIPTKVRCGAPGLACATAVDVQGNVHYYYEVEPLGVYLAEIATGSNVSLYYRSGEDLEKRPGGPRPVGAAATDAP</sequence>
<accession>A0A1X1T1T5</accession>
<evidence type="ECO:0000313" key="2">
    <source>
        <dbReference type="Proteomes" id="UP000467385"/>
    </source>
</evidence>
<dbReference type="OrthoDB" id="4748821at2"/>
<reference evidence="1 2" key="1">
    <citation type="journal article" date="2019" name="Emerg. Microbes Infect.">
        <title>Comprehensive subspecies identification of 175 nontuberculous mycobacteria species based on 7547 genomic profiles.</title>
        <authorList>
            <person name="Matsumoto Y."/>
            <person name="Kinjo T."/>
            <person name="Motooka D."/>
            <person name="Nabeya D."/>
            <person name="Jung N."/>
            <person name="Uechi K."/>
            <person name="Horii T."/>
            <person name="Iida T."/>
            <person name="Fujita J."/>
            <person name="Nakamura S."/>
        </authorList>
    </citation>
    <scope>NUCLEOTIDE SEQUENCE [LARGE SCALE GENOMIC DNA]</scope>
    <source>
        <strain evidence="1 2">JCM 14738</strain>
    </source>
</reference>
<dbReference type="RefSeq" id="WP_085234768.1">
    <property type="nucleotide sequence ID" value="NZ_AP022613.1"/>
</dbReference>
<name>A0A1X1T1T5_9MYCO</name>